<evidence type="ECO:0000256" key="12">
    <source>
        <dbReference type="ARBA" id="ARBA00034430"/>
    </source>
</evidence>
<evidence type="ECO:0000313" key="15">
    <source>
        <dbReference type="Proteomes" id="UP000325295"/>
    </source>
</evidence>
<dbReference type="AlphaFoldDB" id="A0A5P1X792"/>
<evidence type="ECO:0000256" key="2">
    <source>
        <dbReference type="ARBA" id="ARBA00006920"/>
    </source>
</evidence>
<protein>
    <submittedName>
        <fullName evidence="14">DUF1211 domain-containing protein</fullName>
    </submittedName>
</protein>
<dbReference type="EMBL" id="CP043939">
    <property type="protein sequence ID" value="QER68127.1"/>
    <property type="molecule type" value="Genomic_DNA"/>
</dbReference>
<keyword evidence="6" id="KW-0631">Potassium channel</keyword>
<keyword evidence="7" id="KW-0630">Potassium</keyword>
<comment type="subcellular location">
    <subcellularLocation>
        <location evidence="1">Membrane</location>
        <topology evidence="1">Multi-pass membrane protein</topology>
    </subcellularLocation>
</comment>
<evidence type="ECO:0000256" key="6">
    <source>
        <dbReference type="ARBA" id="ARBA00022826"/>
    </source>
</evidence>
<keyword evidence="9" id="KW-0406">Ion transport</keyword>
<dbReference type="KEGG" id="lnn:F0161_09945"/>
<reference evidence="14 15" key="1">
    <citation type="submission" date="2019-09" db="EMBL/GenBank/DDBJ databases">
        <title>Complete Genome Sequence of Lactobacillus nenjiangensis SH-Y15, isolated from sauerkraut.</title>
        <authorList>
            <person name="Yang H."/>
        </authorList>
    </citation>
    <scope>NUCLEOTIDE SEQUENCE [LARGE SCALE GENOMIC DNA]</scope>
    <source>
        <strain evidence="14 15">SH-Y15</strain>
    </source>
</reference>
<dbReference type="OrthoDB" id="7626281at2"/>
<feature type="transmembrane region" description="Helical" evidence="13">
    <location>
        <begin position="43"/>
        <end position="60"/>
    </location>
</feature>
<dbReference type="Pfam" id="PF06736">
    <property type="entry name" value="TMEM175"/>
    <property type="match status" value="1"/>
</dbReference>
<sequence length="188" mass="21987">MSKGRMEAFTDAVIAIIMTILVLELQPLTDLSFHGLWEIRTELLAYFFSFFILVVTWNNHHHMFQVVKSVSTPVLWTNSILLFWLSLFPFVTATVDANWESRFAELMYVFIYLMYNISWVLLRVAVVRANPSTREYIGRKDLLTTAWVIVVIGITWFIPEAGVIGCFIITIIWILPYKNVEKLFNERK</sequence>
<comment type="similarity">
    <text evidence="2">Belongs to the TMEM175 family.</text>
</comment>
<evidence type="ECO:0000256" key="3">
    <source>
        <dbReference type="ARBA" id="ARBA00022448"/>
    </source>
</evidence>
<dbReference type="InterPro" id="IPR010617">
    <property type="entry name" value="TMEM175-like"/>
</dbReference>
<evidence type="ECO:0000256" key="4">
    <source>
        <dbReference type="ARBA" id="ARBA00022538"/>
    </source>
</evidence>
<name>A0A5P1X792_9LACO</name>
<evidence type="ECO:0000313" key="14">
    <source>
        <dbReference type="EMBL" id="QER68127.1"/>
    </source>
</evidence>
<dbReference type="GO" id="GO:0005267">
    <property type="term" value="F:potassium channel activity"/>
    <property type="evidence" value="ECO:0007669"/>
    <property type="project" value="UniProtKB-KW"/>
</dbReference>
<dbReference type="GO" id="GO:0015252">
    <property type="term" value="F:proton channel activity"/>
    <property type="evidence" value="ECO:0007669"/>
    <property type="project" value="InterPro"/>
</dbReference>
<evidence type="ECO:0000256" key="1">
    <source>
        <dbReference type="ARBA" id="ARBA00004141"/>
    </source>
</evidence>
<gene>
    <name evidence="14" type="ORF">F0161_09945</name>
</gene>
<evidence type="ECO:0000256" key="7">
    <source>
        <dbReference type="ARBA" id="ARBA00022958"/>
    </source>
</evidence>
<keyword evidence="10 13" id="KW-0472">Membrane</keyword>
<evidence type="ECO:0000256" key="10">
    <source>
        <dbReference type="ARBA" id="ARBA00023136"/>
    </source>
</evidence>
<keyword evidence="8 13" id="KW-1133">Transmembrane helix</keyword>
<accession>A0A5P1X792</accession>
<feature type="transmembrane region" description="Helical" evidence="13">
    <location>
        <begin position="146"/>
        <end position="175"/>
    </location>
</feature>
<evidence type="ECO:0000256" key="13">
    <source>
        <dbReference type="SAM" id="Phobius"/>
    </source>
</evidence>
<keyword evidence="3" id="KW-0813">Transport</keyword>
<comment type="catalytic activity">
    <reaction evidence="12">
        <text>K(+)(in) = K(+)(out)</text>
        <dbReference type="Rhea" id="RHEA:29463"/>
        <dbReference type="ChEBI" id="CHEBI:29103"/>
    </reaction>
</comment>
<feature type="transmembrane region" description="Helical" evidence="13">
    <location>
        <begin position="12"/>
        <end position="31"/>
    </location>
</feature>
<dbReference type="RefSeq" id="WP_150204466.1">
    <property type="nucleotide sequence ID" value="NZ_CP043939.1"/>
</dbReference>
<dbReference type="Proteomes" id="UP000325295">
    <property type="component" value="Chromosome"/>
</dbReference>
<keyword evidence="15" id="KW-1185">Reference proteome</keyword>
<evidence type="ECO:0000256" key="8">
    <source>
        <dbReference type="ARBA" id="ARBA00022989"/>
    </source>
</evidence>
<proteinExistence type="inferred from homology"/>
<evidence type="ECO:0000256" key="9">
    <source>
        <dbReference type="ARBA" id="ARBA00023065"/>
    </source>
</evidence>
<keyword evidence="4" id="KW-0633">Potassium transport</keyword>
<evidence type="ECO:0000256" key="11">
    <source>
        <dbReference type="ARBA" id="ARBA00023303"/>
    </source>
</evidence>
<feature type="transmembrane region" description="Helical" evidence="13">
    <location>
        <begin position="80"/>
        <end position="99"/>
    </location>
</feature>
<feature type="transmembrane region" description="Helical" evidence="13">
    <location>
        <begin position="106"/>
        <end position="126"/>
    </location>
</feature>
<keyword evidence="5 13" id="KW-0812">Transmembrane</keyword>
<dbReference type="GO" id="GO:0016020">
    <property type="term" value="C:membrane"/>
    <property type="evidence" value="ECO:0007669"/>
    <property type="project" value="UniProtKB-SubCell"/>
</dbReference>
<keyword evidence="11" id="KW-0407">Ion channel</keyword>
<evidence type="ECO:0000256" key="5">
    <source>
        <dbReference type="ARBA" id="ARBA00022692"/>
    </source>
</evidence>
<organism evidence="14 15">
    <name type="scientific">Paucilactobacillus nenjiangensis</name>
    <dbReference type="NCBI Taxonomy" id="1296540"/>
    <lineage>
        <taxon>Bacteria</taxon>
        <taxon>Bacillati</taxon>
        <taxon>Bacillota</taxon>
        <taxon>Bacilli</taxon>
        <taxon>Lactobacillales</taxon>
        <taxon>Lactobacillaceae</taxon>
        <taxon>Paucilactobacillus</taxon>
    </lineage>
</organism>